<protein>
    <recommendedName>
        <fullName evidence="2">Toxin co-regulated pilus biosynthesis protein Q C-terminal domain-containing protein</fullName>
    </recommendedName>
</protein>
<evidence type="ECO:0000256" key="1">
    <source>
        <dbReference type="SAM" id="SignalP"/>
    </source>
</evidence>
<name>A0A4S3KQK2_9GAMM</name>
<sequence length="320" mass="33603">MIEQGPKVRLTWMLALSVMAALTLVSIGAQAAGETWSAPVNDATGKPVPIVLPATTSGFEHAEPAASSTAAAPHAMHVRRAPASPWRAVPDKAAPSALPDTMTRATGTAGNHGQTGVPDGVTALPQIPAGDLLVITARAPARAAPLSRRELDVLNARVKRVLTPAGHTTVSYASHSITVSDTPAGERGVEGYLAHINSRPAVYGYRVRYHVEAPQVPLSGVAMSTPATPPFMLKPGETLSHALAQYVALHGWKLVWSIKNDYVLSDPFPIPGRDDVISGVSYVVKAYQAQGGLLGDAPVFAVPNHVVVIRPMTVSMEQAR</sequence>
<feature type="domain" description="Toxin co-regulated pilus biosynthesis protein Q C-terminal" evidence="2">
    <location>
        <begin position="231"/>
        <end position="309"/>
    </location>
</feature>
<feature type="chain" id="PRO_5020924431" description="Toxin co-regulated pilus biosynthesis protein Q C-terminal domain-containing protein" evidence="1">
    <location>
        <begin position="32"/>
        <end position="320"/>
    </location>
</feature>
<evidence type="ECO:0000313" key="3">
    <source>
        <dbReference type="EMBL" id="THD11323.1"/>
    </source>
</evidence>
<comment type="caution">
    <text evidence="3">The sequence shown here is derived from an EMBL/GenBank/DDBJ whole genome shotgun (WGS) entry which is preliminary data.</text>
</comment>
<keyword evidence="4" id="KW-1185">Reference proteome</keyword>
<organism evidence="3 4">
    <name type="scientific">Metallibacterium scheffleri</name>
    <dbReference type="NCBI Taxonomy" id="993689"/>
    <lineage>
        <taxon>Bacteria</taxon>
        <taxon>Pseudomonadati</taxon>
        <taxon>Pseudomonadota</taxon>
        <taxon>Gammaproteobacteria</taxon>
        <taxon>Lysobacterales</taxon>
        <taxon>Rhodanobacteraceae</taxon>
        <taxon>Metallibacterium</taxon>
    </lineage>
</organism>
<gene>
    <name evidence="3" type="ORF">B1806_04170</name>
</gene>
<reference evidence="3 4" key="1">
    <citation type="submission" date="2017-02" db="EMBL/GenBank/DDBJ databases">
        <title>Whole genome sequencing of Metallibacterium scheffleri DSM 24874 (T).</title>
        <authorList>
            <person name="Kumar S."/>
            <person name="Patil P."/>
            <person name="Patil P.B."/>
        </authorList>
    </citation>
    <scope>NUCLEOTIDE SEQUENCE [LARGE SCALE GENOMIC DNA]</scope>
    <source>
        <strain evidence="3 4">DSM 24874</strain>
    </source>
</reference>
<dbReference type="InterPro" id="IPR018927">
    <property type="entry name" value="Pilus_synth_Q_C"/>
</dbReference>
<accession>A0A4S3KQK2</accession>
<dbReference type="Pfam" id="PF10671">
    <property type="entry name" value="TcpQ"/>
    <property type="match status" value="1"/>
</dbReference>
<evidence type="ECO:0000313" key="4">
    <source>
        <dbReference type="Proteomes" id="UP000307749"/>
    </source>
</evidence>
<keyword evidence="1" id="KW-0732">Signal</keyword>
<dbReference type="AlphaFoldDB" id="A0A4S3KQK2"/>
<evidence type="ECO:0000259" key="2">
    <source>
        <dbReference type="Pfam" id="PF10671"/>
    </source>
</evidence>
<feature type="signal peptide" evidence="1">
    <location>
        <begin position="1"/>
        <end position="31"/>
    </location>
</feature>
<dbReference type="Proteomes" id="UP000307749">
    <property type="component" value="Unassembled WGS sequence"/>
</dbReference>
<dbReference type="STRING" id="993689.GCA_002077135_00225"/>
<proteinExistence type="predicted"/>
<dbReference type="EMBL" id="MWQO01000014">
    <property type="protein sequence ID" value="THD11323.1"/>
    <property type="molecule type" value="Genomic_DNA"/>
</dbReference>